<organism evidence="2 3">
    <name type="scientific">Candidatus Alistipes intestinigallinarum</name>
    <dbReference type="NCBI Taxonomy" id="2838440"/>
    <lineage>
        <taxon>Bacteria</taxon>
        <taxon>Pseudomonadati</taxon>
        <taxon>Bacteroidota</taxon>
        <taxon>Bacteroidia</taxon>
        <taxon>Bacteroidales</taxon>
        <taxon>Rikenellaceae</taxon>
        <taxon>Alistipes</taxon>
    </lineage>
</organism>
<feature type="signal peptide" evidence="1">
    <location>
        <begin position="1"/>
        <end position="20"/>
    </location>
</feature>
<name>A0A9D1Z2P0_9BACT</name>
<gene>
    <name evidence="2" type="ORF">H9828_10065</name>
</gene>
<comment type="caution">
    <text evidence="2">The sequence shown here is derived from an EMBL/GenBank/DDBJ whole genome shotgun (WGS) entry which is preliminary data.</text>
</comment>
<dbReference type="Proteomes" id="UP000886844">
    <property type="component" value="Unassembled WGS sequence"/>
</dbReference>
<keyword evidence="1" id="KW-0732">Signal</keyword>
<accession>A0A9D1Z2P0</accession>
<dbReference type="InterPro" id="IPR006597">
    <property type="entry name" value="Sel1-like"/>
</dbReference>
<proteinExistence type="predicted"/>
<dbReference type="Pfam" id="PF08238">
    <property type="entry name" value="Sel1"/>
    <property type="match status" value="8"/>
</dbReference>
<dbReference type="Gene3D" id="1.25.40.10">
    <property type="entry name" value="Tetratricopeptide repeat domain"/>
    <property type="match status" value="2"/>
</dbReference>
<evidence type="ECO:0000313" key="2">
    <source>
        <dbReference type="EMBL" id="HIY69747.1"/>
    </source>
</evidence>
<dbReference type="PANTHER" id="PTHR11102">
    <property type="entry name" value="SEL-1-LIKE PROTEIN"/>
    <property type="match status" value="1"/>
</dbReference>
<dbReference type="SMART" id="SM00671">
    <property type="entry name" value="SEL1"/>
    <property type="match status" value="8"/>
</dbReference>
<protein>
    <submittedName>
        <fullName evidence="2">Sel1 repeat family protein</fullName>
    </submittedName>
</protein>
<evidence type="ECO:0000313" key="3">
    <source>
        <dbReference type="Proteomes" id="UP000886844"/>
    </source>
</evidence>
<evidence type="ECO:0000256" key="1">
    <source>
        <dbReference type="SAM" id="SignalP"/>
    </source>
</evidence>
<sequence>MKRLWFLATLLLCGMMTARAQSSDDLELQARNGVPEAQFALGEKYRNGSKGIPKDHAKAFYWIRKAADQGYALAQATLGYLYQNGYGTDKDPEKAFYLYQLSAEKGVTWAQNALGDCYYFGEGVTQDFKTAVEWYRKAAERNLPDAYYNLGWCYEKGKGLEPDQKLALLYYRKAASLKQMQATTRLSELGFDTTQIKEQAREPEMTPDMVAPVDIYSVPEAHVNESTLANAEAGNMISQYVVGEQYFQQGHEPEAFHWWRESSEQGYGKASLKIGMCFYQGGVIPHDYPAAVFWFTKAAEQGEKEGYFMLGQCHERGNGVPQEFRKAAECYDKGGYSNDAARCTRKWLQQTHADRDDYLAMSVGQLERLAGEEDPLAQCHLGLVNFTENNRDEAMKWLKACLNNSKADSNTKDAARKFADLIDAINEDEMLLYQIWGLF</sequence>
<dbReference type="InterPro" id="IPR011990">
    <property type="entry name" value="TPR-like_helical_dom_sf"/>
</dbReference>
<dbReference type="AlphaFoldDB" id="A0A9D1Z2P0"/>
<reference evidence="2" key="2">
    <citation type="submission" date="2021-04" db="EMBL/GenBank/DDBJ databases">
        <authorList>
            <person name="Gilroy R."/>
        </authorList>
    </citation>
    <scope>NUCLEOTIDE SEQUENCE</scope>
    <source>
        <strain evidence="2">5134</strain>
    </source>
</reference>
<feature type="chain" id="PRO_5039029506" evidence="1">
    <location>
        <begin position="21"/>
        <end position="439"/>
    </location>
</feature>
<reference evidence="2" key="1">
    <citation type="journal article" date="2021" name="PeerJ">
        <title>Extensive microbial diversity within the chicken gut microbiome revealed by metagenomics and culture.</title>
        <authorList>
            <person name="Gilroy R."/>
            <person name="Ravi A."/>
            <person name="Getino M."/>
            <person name="Pursley I."/>
            <person name="Horton D.L."/>
            <person name="Alikhan N.F."/>
            <person name="Baker D."/>
            <person name="Gharbi K."/>
            <person name="Hall N."/>
            <person name="Watson M."/>
            <person name="Adriaenssens E.M."/>
            <person name="Foster-Nyarko E."/>
            <person name="Jarju S."/>
            <person name="Secka A."/>
            <person name="Antonio M."/>
            <person name="Oren A."/>
            <person name="Chaudhuri R.R."/>
            <person name="La Ragione R."/>
            <person name="Hildebrand F."/>
            <person name="Pallen M.J."/>
        </authorList>
    </citation>
    <scope>NUCLEOTIDE SEQUENCE</scope>
    <source>
        <strain evidence="2">5134</strain>
    </source>
</reference>
<dbReference type="PANTHER" id="PTHR11102:SF160">
    <property type="entry name" value="ERAD-ASSOCIATED E3 UBIQUITIN-PROTEIN LIGASE COMPONENT HRD3"/>
    <property type="match status" value="1"/>
</dbReference>
<dbReference type="EMBL" id="DXDA01000079">
    <property type="protein sequence ID" value="HIY69747.1"/>
    <property type="molecule type" value="Genomic_DNA"/>
</dbReference>
<dbReference type="SUPFAM" id="SSF81901">
    <property type="entry name" value="HCP-like"/>
    <property type="match status" value="2"/>
</dbReference>
<dbReference type="InterPro" id="IPR050767">
    <property type="entry name" value="Sel1_AlgK"/>
</dbReference>